<keyword evidence="4 9" id="KW-0479">Metal-binding</keyword>
<evidence type="ECO:0000256" key="9">
    <source>
        <dbReference type="RuleBase" id="RU364130"/>
    </source>
</evidence>
<dbReference type="Proteomes" id="UP001214638">
    <property type="component" value="Unassembled WGS sequence"/>
</dbReference>
<gene>
    <name evidence="13" type="ORF">BdWA1_002997</name>
</gene>
<dbReference type="Gene3D" id="2.40.50.140">
    <property type="entry name" value="Nucleic acid-binding proteins"/>
    <property type="match status" value="3"/>
</dbReference>
<evidence type="ECO:0000256" key="2">
    <source>
        <dbReference type="ARBA" id="ARBA00005690"/>
    </source>
</evidence>
<evidence type="ECO:0000256" key="4">
    <source>
        <dbReference type="ARBA" id="ARBA00022723"/>
    </source>
</evidence>
<feature type="domain" description="OB" evidence="10">
    <location>
        <begin position="217"/>
        <end position="287"/>
    </location>
</feature>
<protein>
    <recommendedName>
        <fullName evidence="9">Replication protein A subunit</fullName>
    </recommendedName>
</protein>
<evidence type="ECO:0000256" key="7">
    <source>
        <dbReference type="ARBA" id="ARBA00023125"/>
    </source>
</evidence>
<dbReference type="AlphaFoldDB" id="A0AAD9PI77"/>
<dbReference type="KEGG" id="bdw:94337294"/>
<comment type="similarity">
    <text evidence="2 9">Belongs to the replication factor A protein 1 family.</text>
</comment>
<dbReference type="InterPro" id="IPR047192">
    <property type="entry name" value="Euk_RPA1_DBD_C"/>
</dbReference>
<accession>A0AAD9PI77</accession>
<dbReference type="InterPro" id="IPR012340">
    <property type="entry name" value="NA-bd_OB-fold"/>
</dbReference>
<comment type="caution">
    <text evidence="13">The sequence shown here is derived from an EMBL/GenBank/DDBJ whole genome shotgun (WGS) entry which is preliminary data.</text>
</comment>
<dbReference type="SUPFAM" id="SSF50249">
    <property type="entry name" value="Nucleic acid-binding proteins"/>
    <property type="match status" value="3"/>
</dbReference>
<dbReference type="GO" id="GO:0006281">
    <property type="term" value="P:DNA repair"/>
    <property type="evidence" value="ECO:0007669"/>
    <property type="project" value="InterPro"/>
</dbReference>
<dbReference type="PANTHER" id="PTHR47165">
    <property type="entry name" value="OS03G0429900 PROTEIN"/>
    <property type="match status" value="1"/>
</dbReference>
<dbReference type="PANTHER" id="PTHR47165:SF4">
    <property type="entry name" value="OS03G0429900 PROTEIN"/>
    <property type="match status" value="1"/>
</dbReference>
<dbReference type="FunFam" id="2.40.50.140:FF:000064">
    <property type="entry name" value="Replication protein A subunit"/>
    <property type="match status" value="1"/>
</dbReference>
<dbReference type="EMBL" id="JALLKP010000004">
    <property type="protein sequence ID" value="KAK2195322.1"/>
    <property type="molecule type" value="Genomic_DNA"/>
</dbReference>
<evidence type="ECO:0000256" key="5">
    <source>
        <dbReference type="ARBA" id="ARBA00022771"/>
    </source>
</evidence>
<keyword evidence="14" id="KW-1185">Reference proteome</keyword>
<dbReference type="GO" id="GO:0006260">
    <property type="term" value="P:DNA replication"/>
    <property type="evidence" value="ECO:0007669"/>
    <property type="project" value="UniProtKB-KW"/>
</dbReference>
<dbReference type="GO" id="GO:0005634">
    <property type="term" value="C:nucleus"/>
    <property type="evidence" value="ECO:0007669"/>
    <property type="project" value="UniProtKB-SubCell"/>
</dbReference>
<feature type="domain" description="Replication factor A C-terminal" evidence="11">
    <location>
        <begin position="487"/>
        <end position="623"/>
    </location>
</feature>
<dbReference type="InterPro" id="IPR004365">
    <property type="entry name" value="NA-bd_OB_tRNA"/>
</dbReference>
<evidence type="ECO:0000259" key="12">
    <source>
        <dbReference type="Pfam" id="PF16900"/>
    </source>
</evidence>
<evidence type="ECO:0000313" key="14">
    <source>
        <dbReference type="Proteomes" id="UP001214638"/>
    </source>
</evidence>
<dbReference type="InterPro" id="IPR031657">
    <property type="entry name" value="REPA_OB_2"/>
</dbReference>
<dbReference type="Pfam" id="PF01336">
    <property type="entry name" value="tRNA_anti-codon"/>
    <property type="match status" value="1"/>
</dbReference>
<dbReference type="CDD" id="cd04476">
    <property type="entry name" value="RPA1_DBD_C"/>
    <property type="match status" value="1"/>
</dbReference>
<dbReference type="InterPro" id="IPR004591">
    <property type="entry name" value="Rfa1"/>
</dbReference>
<keyword evidence="8 9" id="KW-0539">Nucleus</keyword>
<dbReference type="InterPro" id="IPR013955">
    <property type="entry name" value="Rep_factor-A_C"/>
</dbReference>
<evidence type="ECO:0000256" key="3">
    <source>
        <dbReference type="ARBA" id="ARBA00022705"/>
    </source>
</evidence>
<reference evidence="13" key="1">
    <citation type="journal article" date="2023" name="Nat. Microbiol.">
        <title>Babesia duncani multi-omics identifies virulence factors and drug targets.</title>
        <authorList>
            <person name="Singh P."/>
            <person name="Lonardi S."/>
            <person name="Liang Q."/>
            <person name="Vydyam P."/>
            <person name="Khabirova E."/>
            <person name="Fang T."/>
            <person name="Gihaz S."/>
            <person name="Thekkiniath J."/>
            <person name="Munshi M."/>
            <person name="Abel S."/>
            <person name="Ciampossin L."/>
            <person name="Batugedara G."/>
            <person name="Gupta M."/>
            <person name="Lu X.M."/>
            <person name="Lenz T."/>
            <person name="Chakravarty S."/>
            <person name="Cornillot E."/>
            <person name="Hu Y."/>
            <person name="Ma W."/>
            <person name="Gonzalez L.M."/>
            <person name="Sanchez S."/>
            <person name="Estrada K."/>
            <person name="Sanchez-Flores A."/>
            <person name="Montero E."/>
            <person name="Harb O.S."/>
            <person name="Le Roch K.G."/>
            <person name="Mamoun C.B."/>
        </authorList>
    </citation>
    <scope>NUCLEOTIDE SEQUENCE</scope>
    <source>
        <strain evidence="13">WA1</strain>
    </source>
</reference>
<dbReference type="FunFam" id="2.40.50.140:FF:000041">
    <property type="entry name" value="Replication protein A subunit"/>
    <property type="match status" value="1"/>
</dbReference>
<organism evidence="13 14">
    <name type="scientific">Babesia duncani</name>
    <dbReference type="NCBI Taxonomy" id="323732"/>
    <lineage>
        <taxon>Eukaryota</taxon>
        <taxon>Sar</taxon>
        <taxon>Alveolata</taxon>
        <taxon>Apicomplexa</taxon>
        <taxon>Aconoidasida</taxon>
        <taxon>Piroplasmida</taxon>
        <taxon>Babesiidae</taxon>
        <taxon>Babesia</taxon>
    </lineage>
</organism>
<evidence type="ECO:0000256" key="6">
    <source>
        <dbReference type="ARBA" id="ARBA00022833"/>
    </source>
</evidence>
<dbReference type="Pfam" id="PF08646">
    <property type="entry name" value="Rep_fac-A_C"/>
    <property type="match status" value="1"/>
</dbReference>
<dbReference type="Pfam" id="PF16900">
    <property type="entry name" value="REPA_OB_2"/>
    <property type="match status" value="1"/>
</dbReference>
<dbReference type="CDD" id="cd04475">
    <property type="entry name" value="RPA1_DBD_B"/>
    <property type="match status" value="1"/>
</dbReference>
<keyword evidence="3 9" id="KW-0235">DNA replication</keyword>
<dbReference type="GO" id="GO:0008270">
    <property type="term" value="F:zinc ion binding"/>
    <property type="evidence" value="ECO:0007669"/>
    <property type="project" value="UniProtKB-KW"/>
</dbReference>
<evidence type="ECO:0000313" key="13">
    <source>
        <dbReference type="EMBL" id="KAK2195322.1"/>
    </source>
</evidence>
<keyword evidence="5 9" id="KW-0863">Zinc-finger</keyword>
<dbReference type="GeneID" id="94337294"/>
<feature type="domain" description="Replication protein A OB" evidence="12">
    <location>
        <begin position="324"/>
        <end position="423"/>
    </location>
</feature>
<evidence type="ECO:0000256" key="8">
    <source>
        <dbReference type="ARBA" id="ARBA00023242"/>
    </source>
</evidence>
<dbReference type="RefSeq" id="XP_067802165.1">
    <property type="nucleotide sequence ID" value="XM_067948014.1"/>
</dbReference>
<dbReference type="NCBIfam" id="TIGR00617">
    <property type="entry name" value="rpa1"/>
    <property type="match status" value="1"/>
</dbReference>
<evidence type="ECO:0000259" key="11">
    <source>
        <dbReference type="Pfam" id="PF08646"/>
    </source>
</evidence>
<comment type="subcellular location">
    <subcellularLocation>
        <location evidence="1 9">Nucleus</location>
    </subcellularLocation>
</comment>
<proteinExistence type="inferred from homology"/>
<keyword evidence="7 9" id="KW-0238">DNA-binding</keyword>
<name>A0AAD9PI77_9APIC</name>
<dbReference type="CDD" id="cd04474">
    <property type="entry name" value="RPA1_DBD_A"/>
    <property type="match status" value="1"/>
</dbReference>
<sequence length="650" mass="72955">MSLPRSLTRDFFSILADSISIATEQYLQQVHESKNPIMVLCLEQNLAEKDKYLIEVVDGSIPVQYKHTCLTTMPKVLEHEKNLVGKIISFTHYKIITTKYATFDLQLSCMYRTRYLVVIPQITIVPGDYTHFAKNLKGALVFHPGFAVAHAATGTNASNANLPQQNVEQPQQNAISNVKQQSKAHTVPYDSSKPIERVAEMTPMKISDLTIYTPKWLIKARVTSKSDIRKFNNQWGEGQLFSIDLCDAHGEIRAIFFGEAVNKWYSFIEEGQVYSISGGQLRPANKRFNNVSHTCEMTLDENSQIQLVNNINDIPSIICKFTLLKDIENLDVGTVVDILAIAVRAKDVQSVVQKASGNPIEKREVLVCDSSGHPTWVSCWGPKAQMLNGEQLESHPVLYLKGVRVNDWQGKKLDTQSTTKITIEPVIPEAITLRRWWNENNSTIKTATAAGRQNESQFGEIVTLQHIIIAGHQALEFKTLGDKGIVFTTRAIVAFIKDNQFSWPACPGCWKKMIRENETWSCQKCFNQANPNHSYILTVRLASGEFQLWATAMSNVAETMMGGVTANELVHLVESNGATSDGKTAVDIFEDARLSEFIFKIKITQDNYKDEPRVKFRIIKAVAIEKCLDTCLDAKLQSIKSAMETMGIRA</sequence>
<dbReference type="GO" id="GO:0003677">
    <property type="term" value="F:DNA binding"/>
    <property type="evidence" value="ECO:0007669"/>
    <property type="project" value="UniProtKB-KW"/>
</dbReference>
<keyword evidence="6 9" id="KW-0862">Zinc</keyword>
<evidence type="ECO:0000256" key="1">
    <source>
        <dbReference type="ARBA" id="ARBA00004123"/>
    </source>
</evidence>
<evidence type="ECO:0000259" key="10">
    <source>
        <dbReference type="Pfam" id="PF01336"/>
    </source>
</evidence>
<dbReference type="GO" id="GO:0006310">
    <property type="term" value="P:DNA recombination"/>
    <property type="evidence" value="ECO:0007669"/>
    <property type="project" value="InterPro"/>
</dbReference>